<name>A0A4Y2SDM0_ARAVE</name>
<sequence length="93" mass="10415">MQSFCVRTIVGPPIYARACVSSIYNSVADVSHLTSAELEPSWLGLDFFFGRWMQLGPVFPSATQQSRCICSNFASRRKCACAHQEFLCLRGNF</sequence>
<comment type="caution">
    <text evidence="1">The sequence shown here is derived from an EMBL/GenBank/DDBJ whole genome shotgun (WGS) entry which is preliminary data.</text>
</comment>
<keyword evidence="3" id="KW-1185">Reference proteome</keyword>
<dbReference type="Proteomes" id="UP000499080">
    <property type="component" value="Unassembled WGS sequence"/>
</dbReference>
<protein>
    <submittedName>
        <fullName evidence="1">Uncharacterized protein</fullName>
    </submittedName>
</protein>
<evidence type="ECO:0000313" key="3">
    <source>
        <dbReference type="Proteomes" id="UP000499080"/>
    </source>
</evidence>
<proteinExistence type="predicted"/>
<dbReference type="EMBL" id="BGPR01020730">
    <property type="protein sequence ID" value="GBN85335.1"/>
    <property type="molecule type" value="Genomic_DNA"/>
</dbReference>
<evidence type="ECO:0000313" key="1">
    <source>
        <dbReference type="EMBL" id="GBN85335.1"/>
    </source>
</evidence>
<dbReference type="AlphaFoldDB" id="A0A4Y2SDM0"/>
<evidence type="ECO:0000313" key="2">
    <source>
        <dbReference type="EMBL" id="GBN85336.1"/>
    </source>
</evidence>
<organism evidence="1 3">
    <name type="scientific">Araneus ventricosus</name>
    <name type="common">Orbweaver spider</name>
    <name type="synonym">Epeira ventricosa</name>
    <dbReference type="NCBI Taxonomy" id="182803"/>
    <lineage>
        <taxon>Eukaryota</taxon>
        <taxon>Metazoa</taxon>
        <taxon>Ecdysozoa</taxon>
        <taxon>Arthropoda</taxon>
        <taxon>Chelicerata</taxon>
        <taxon>Arachnida</taxon>
        <taxon>Araneae</taxon>
        <taxon>Araneomorphae</taxon>
        <taxon>Entelegynae</taxon>
        <taxon>Araneoidea</taxon>
        <taxon>Araneidae</taxon>
        <taxon>Araneus</taxon>
    </lineage>
</organism>
<gene>
    <name evidence="2" type="ORF">AVEN_123960_1</name>
    <name evidence="1" type="ORF">AVEN_27309_1</name>
</gene>
<reference evidence="1 3" key="1">
    <citation type="journal article" date="2019" name="Sci. Rep.">
        <title>Orb-weaving spider Araneus ventricosus genome elucidates the spidroin gene catalogue.</title>
        <authorList>
            <person name="Kono N."/>
            <person name="Nakamura H."/>
            <person name="Ohtoshi R."/>
            <person name="Moran D.A.P."/>
            <person name="Shinohara A."/>
            <person name="Yoshida Y."/>
            <person name="Fujiwara M."/>
            <person name="Mori M."/>
            <person name="Tomita M."/>
            <person name="Arakawa K."/>
        </authorList>
    </citation>
    <scope>NUCLEOTIDE SEQUENCE [LARGE SCALE GENOMIC DNA]</scope>
</reference>
<accession>A0A4Y2SDM0</accession>
<dbReference type="EMBL" id="BGPR01020731">
    <property type="protein sequence ID" value="GBN85336.1"/>
    <property type="molecule type" value="Genomic_DNA"/>
</dbReference>